<protein>
    <submittedName>
        <fullName evidence="3">DUF4189 domain-containing protein</fullName>
    </submittedName>
</protein>
<proteinExistence type="predicted"/>
<evidence type="ECO:0000256" key="1">
    <source>
        <dbReference type="SAM" id="SignalP"/>
    </source>
</evidence>
<keyword evidence="4" id="KW-1185">Reference proteome</keyword>
<dbReference type="Pfam" id="PF13827">
    <property type="entry name" value="DUF4189"/>
    <property type="match status" value="1"/>
</dbReference>
<sequence length="165" mass="17118">MKSLMLILIAVCLALGVTGAHAENGCPPGMIPYSGTDVRSCGPLPPGYQQQQATRPKARWVSQWQAIAGDSELGILGTSTGKLVEDDAISAAISDCKANGGKNCTFKISAANGCIAMAVGSERVSYRSGTTKGAAESAALGECSEVSKDCRMYYSSCDMAKLVEL</sequence>
<feature type="domain" description="DUF4189" evidence="2">
    <location>
        <begin position="64"/>
        <end position="157"/>
    </location>
</feature>
<name>A0ABX0Q8W5_9GAMM</name>
<dbReference type="Proteomes" id="UP001429601">
    <property type="component" value="Unassembled WGS sequence"/>
</dbReference>
<comment type="caution">
    <text evidence="3">The sequence shown here is derived from an EMBL/GenBank/DDBJ whole genome shotgun (WGS) entry which is preliminary data.</text>
</comment>
<dbReference type="EMBL" id="JAAQQR010000011">
    <property type="protein sequence ID" value="NID06761.1"/>
    <property type="molecule type" value="Genomic_DNA"/>
</dbReference>
<accession>A0ABX0Q8W5</accession>
<gene>
    <name evidence="3" type="ORF">HBF26_17855</name>
</gene>
<feature type="chain" id="PRO_5046639167" evidence="1">
    <location>
        <begin position="23"/>
        <end position="165"/>
    </location>
</feature>
<evidence type="ECO:0000259" key="2">
    <source>
        <dbReference type="Pfam" id="PF13827"/>
    </source>
</evidence>
<dbReference type="RefSeq" id="WP_167129403.1">
    <property type="nucleotide sequence ID" value="NZ_JAAQQR010000011.1"/>
</dbReference>
<reference evidence="3 4" key="1">
    <citation type="journal article" date="2011" name="Curr. Microbiol.">
        <title>Luteibacter jiangsuensis sp. nov.: a methamidophos-degrading bacterium isolated from a methamidophos-manufacturing factory.</title>
        <authorList>
            <person name="Wang L."/>
            <person name="Wang G.L."/>
            <person name="Li S.P."/>
            <person name="Jiang J.D."/>
        </authorList>
    </citation>
    <scope>NUCLEOTIDE SEQUENCE [LARGE SCALE GENOMIC DNA]</scope>
    <source>
        <strain evidence="3 4">CGMCC 1.10133</strain>
    </source>
</reference>
<dbReference type="InterPro" id="IPR025240">
    <property type="entry name" value="DUF4189"/>
</dbReference>
<organism evidence="3 4">
    <name type="scientific">Luteibacter jiangsuensis</name>
    <dbReference type="NCBI Taxonomy" id="637577"/>
    <lineage>
        <taxon>Bacteria</taxon>
        <taxon>Pseudomonadati</taxon>
        <taxon>Pseudomonadota</taxon>
        <taxon>Gammaproteobacteria</taxon>
        <taxon>Lysobacterales</taxon>
        <taxon>Rhodanobacteraceae</taxon>
        <taxon>Luteibacter</taxon>
    </lineage>
</organism>
<evidence type="ECO:0000313" key="4">
    <source>
        <dbReference type="Proteomes" id="UP001429601"/>
    </source>
</evidence>
<feature type="signal peptide" evidence="1">
    <location>
        <begin position="1"/>
        <end position="22"/>
    </location>
</feature>
<evidence type="ECO:0000313" key="3">
    <source>
        <dbReference type="EMBL" id="NID06761.1"/>
    </source>
</evidence>
<keyword evidence="1" id="KW-0732">Signal</keyword>